<dbReference type="EMBL" id="JH166641">
    <property type="protein sequence ID" value="EHA99741.1"/>
    <property type="molecule type" value="Genomic_DNA"/>
</dbReference>
<evidence type="ECO:0000256" key="7">
    <source>
        <dbReference type="ARBA" id="ARBA00022807"/>
    </source>
</evidence>
<keyword evidence="7" id="KW-0788">Thiol protease</keyword>
<keyword evidence="4" id="KW-0645">Protease</keyword>
<reference evidence="10 11" key="1">
    <citation type="journal article" date="2011" name="Nature">
        <title>Genome sequencing reveals insights into physiology and longevity of the naked mole rat.</title>
        <authorList>
            <person name="Kim E.B."/>
            <person name="Fang X."/>
            <person name="Fushan A.A."/>
            <person name="Huang Z."/>
            <person name="Lobanov A.V."/>
            <person name="Han L."/>
            <person name="Marino S.M."/>
            <person name="Sun X."/>
            <person name="Turanov A.A."/>
            <person name="Yang P."/>
            <person name="Yim S.H."/>
            <person name="Zhao X."/>
            <person name="Kasaikina M.V."/>
            <person name="Stoletzki N."/>
            <person name="Peng C."/>
            <person name="Polak P."/>
            <person name="Xiong Z."/>
            <person name="Kiezun A."/>
            <person name="Zhu Y."/>
            <person name="Chen Y."/>
            <person name="Kryukov G.V."/>
            <person name="Zhang Q."/>
            <person name="Peshkin L."/>
            <person name="Yang L."/>
            <person name="Bronson R.T."/>
            <person name="Buffenstein R."/>
            <person name="Wang B."/>
            <person name="Han C."/>
            <person name="Li Q."/>
            <person name="Chen L."/>
            <person name="Zhao W."/>
            <person name="Sunyaev S.R."/>
            <person name="Park T.J."/>
            <person name="Zhang G."/>
            <person name="Wang J."/>
            <person name="Gladyshev V.N."/>
        </authorList>
    </citation>
    <scope>NUCLEOTIDE SEQUENCE [LARGE SCALE GENOMIC DNA]</scope>
</reference>
<dbReference type="InterPro" id="IPR001578">
    <property type="entry name" value="Peptidase_C12_UCH"/>
</dbReference>
<dbReference type="GO" id="GO:0005737">
    <property type="term" value="C:cytoplasm"/>
    <property type="evidence" value="ECO:0007669"/>
    <property type="project" value="TreeGrafter"/>
</dbReference>
<keyword evidence="5" id="KW-0833">Ubl conjugation pathway</keyword>
<evidence type="ECO:0000256" key="4">
    <source>
        <dbReference type="ARBA" id="ARBA00022670"/>
    </source>
</evidence>
<organism evidence="10 11">
    <name type="scientific">Heterocephalus glaber</name>
    <name type="common">Naked mole rat</name>
    <dbReference type="NCBI Taxonomy" id="10181"/>
    <lineage>
        <taxon>Eukaryota</taxon>
        <taxon>Metazoa</taxon>
        <taxon>Chordata</taxon>
        <taxon>Craniata</taxon>
        <taxon>Vertebrata</taxon>
        <taxon>Euteleostomi</taxon>
        <taxon>Mammalia</taxon>
        <taxon>Eutheria</taxon>
        <taxon>Euarchontoglires</taxon>
        <taxon>Glires</taxon>
        <taxon>Rodentia</taxon>
        <taxon>Hystricomorpha</taxon>
        <taxon>Bathyergidae</taxon>
        <taxon>Heterocephalus</taxon>
    </lineage>
</organism>
<dbReference type="PANTHER" id="PTHR10589:SF16">
    <property type="entry name" value="UBIQUITIN CARBOXYL-TERMINAL HYDROLASE ISOZYME L5"/>
    <property type="match status" value="1"/>
</dbReference>
<evidence type="ECO:0000256" key="6">
    <source>
        <dbReference type="ARBA" id="ARBA00022801"/>
    </source>
</evidence>
<dbReference type="GO" id="GO:0031011">
    <property type="term" value="C:Ino80 complex"/>
    <property type="evidence" value="ECO:0007669"/>
    <property type="project" value="InterPro"/>
</dbReference>
<evidence type="ECO:0000256" key="1">
    <source>
        <dbReference type="ARBA" id="ARBA00000707"/>
    </source>
</evidence>
<dbReference type="STRING" id="10181.G5ART1"/>
<dbReference type="FunFam" id="3.40.532.10:FF:000027">
    <property type="match status" value="1"/>
</dbReference>
<dbReference type="Pfam" id="PF01088">
    <property type="entry name" value="Peptidase_C12"/>
    <property type="match status" value="1"/>
</dbReference>
<dbReference type="InterPro" id="IPR036959">
    <property type="entry name" value="Peptidase_C12_UCH_sf"/>
</dbReference>
<proteinExistence type="inferred from homology"/>
<evidence type="ECO:0000259" key="9">
    <source>
        <dbReference type="PROSITE" id="PS52048"/>
    </source>
</evidence>
<gene>
    <name evidence="10" type="ORF">GW7_21569</name>
</gene>
<evidence type="ECO:0000256" key="3">
    <source>
        <dbReference type="ARBA" id="ARBA00012759"/>
    </source>
</evidence>
<sequence>MTGNAGEWCLMESDPGVFTELIKGFGCRGAQVEEIWSLEPENFEKLKPVHGLIFLFKWQPGEEPAGSVVQDSRLDTIFFMKGLALSNSDVIRQVHNSFARQQMFEFDAKTSAKEEDAFHFVSYVPINGRLYELDGLREGPIDLGACNQDDWISAIRPVIEKRIQKYSEGEI</sequence>
<dbReference type="PANTHER" id="PTHR10589">
    <property type="entry name" value="UBIQUITIN CARBOXYL-TERMINAL HYDROLASE"/>
    <property type="match status" value="1"/>
</dbReference>
<protein>
    <recommendedName>
        <fullName evidence="3">ubiquitinyl hydrolase 1</fullName>
        <ecNumber evidence="3">3.4.19.12</ecNumber>
    </recommendedName>
</protein>
<dbReference type="InterPro" id="IPR033837">
    <property type="entry name" value="UCH37"/>
</dbReference>
<dbReference type="EC" id="3.4.19.12" evidence="3"/>
<comment type="catalytic activity">
    <reaction evidence="1">
        <text>Thiol-dependent hydrolysis of ester, thioester, amide, peptide and isopeptide bonds formed by the C-terminal Gly of ubiquitin (a 76-residue protein attached to proteins as an intracellular targeting signal).</text>
        <dbReference type="EC" id="3.4.19.12"/>
    </reaction>
</comment>
<evidence type="ECO:0000313" key="10">
    <source>
        <dbReference type="EMBL" id="EHA99741.1"/>
    </source>
</evidence>
<dbReference type="GO" id="GO:0004843">
    <property type="term" value="F:cysteine-type deubiquitinase activity"/>
    <property type="evidence" value="ECO:0007669"/>
    <property type="project" value="UniProtKB-EC"/>
</dbReference>
<name>G5ART1_HETGA</name>
<feature type="domain" description="UCH catalytic" evidence="9">
    <location>
        <begin position="7"/>
        <end position="171"/>
    </location>
</feature>
<comment type="similarity">
    <text evidence="2 8">Belongs to the peptidase C12 family.</text>
</comment>
<evidence type="ECO:0000313" key="11">
    <source>
        <dbReference type="Proteomes" id="UP000006813"/>
    </source>
</evidence>
<comment type="caution">
    <text evidence="8">Lacks conserved residue(s) required for the propagation of feature annotation.</text>
</comment>
<dbReference type="InterPro" id="IPR038765">
    <property type="entry name" value="Papain-like_cys_pep_sf"/>
</dbReference>
<dbReference type="MEROPS" id="C12.005"/>
<dbReference type="CDD" id="cd02255">
    <property type="entry name" value="Peptidase_C12"/>
    <property type="match status" value="1"/>
</dbReference>
<evidence type="ECO:0000256" key="2">
    <source>
        <dbReference type="ARBA" id="ARBA00009326"/>
    </source>
</evidence>
<accession>G5ART1</accession>
<keyword evidence="6 10" id="KW-0378">Hydrolase</keyword>
<dbReference type="InParanoid" id="G5ART1"/>
<dbReference type="PROSITE" id="PS52048">
    <property type="entry name" value="UCH_DOMAIN"/>
    <property type="match status" value="1"/>
</dbReference>
<dbReference type="Gene3D" id="3.40.532.10">
    <property type="entry name" value="Peptidase C12, ubiquitin carboxyl-terminal hydrolase"/>
    <property type="match status" value="2"/>
</dbReference>
<dbReference type="SUPFAM" id="SSF54001">
    <property type="entry name" value="Cysteine proteinases"/>
    <property type="match status" value="1"/>
</dbReference>
<dbReference type="GO" id="GO:0070628">
    <property type="term" value="F:proteasome binding"/>
    <property type="evidence" value="ECO:0007669"/>
    <property type="project" value="InterPro"/>
</dbReference>
<dbReference type="Proteomes" id="UP000006813">
    <property type="component" value="Unassembled WGS sequence"/>
</dbReference>
<dbReference type="AlphaFoldDB" id="G5ART1"/>
<dbReference type="GO" id="GO:0006511">
    <property type="term" value="P:ubiquitin-dependent protein catabolic process"/>
    <property type="evidence" value="ECO:0007669"/>
    <property type="project" value="InterPro"/>
</dbReference>
<dbReference type="GO" id="GO:0016579">
    <property type="term" value="P:protein deubiquitination"/>
    <property type="evidence" value="ECO:0007669"/>
    <property type="project" value="InterPro"/>
</dbReference>
<evidence type="ECO:0000256" key="5">
    <source>
        <dbReference type="ARBA" id="ARBA00022786"/>
    </source>
</evidence>
<evidence type="ECO:0000256" key="8">
    <source>
        <dbReference type="PROSITE-ProRule" id="PRU01393"/>
    </source>
</evidence>